<gene>
    <name evidence="1" type="ORF">RRG08_018419</name>
</gene>
<dbReference type="Proteomes" id="UP001283361">
    <property type="component" value="Unassembled WGS sequence"/>
</dbReference>
<comment type="caution">
    <text evidence="1">The sequence shown here is derived from an EMBL/GenBank/DDBJ whole genome shotgun (WGS) entry which is preliminary data.</text>
</comment>
<evidence type="ECO:0000313" key="1">
    <source>
        <dbReference type="EMBL" id="KAK3703028.1"/>
    </source>
</evidence>
<reference evidence="1" key="1">
    <citation type="journal article" date="2023" name="G3 (Bethesda)">
        <title>A reference genome for the long-term kleptoplast-retaining sea slug Elysia crispata morphotype clarki.</title>
        <authorList>
            <person name="Eastman K.E."/>
            <person name="Pendleton A.L."/>
            <person name="Shaikh M.A."/>
            <person name="Suttiyut T."/>
            <person name="Ogas R."/>
            <person name="Tomko P."/>
            <person name="Gavelis G."/>
            <person name="Widhalm J.R."/>
            <person name="Wisecaver J.H."/>
        </authorList>
    </citation>
    <scope>NUCLEOTIDE SEQUENCE</scope>
    <source>
        <strain evidence="1">ECLA1</strain>
    </source>
</reference>
<sequence>MYCRKAKLRLPLKSMLEEYKCGKARLLSMVQDSEDPVVKTVQPTLKTGFTQKLIIVELTVPYENRMEEAHISKGQKYLNLTKELEVCWLQSCGDSSLDSLLSSYPMSFYLLLAYRLSDPFLRVFVDLSPSCFLFGSADVV</sequence>
<keyword evidence="2" id="KW-1185">Reference proteome</keyword>
<dbReference type="AlphaFoldDB" id="A0AAE0XQD9"/>
<accession>A0AAE0XQD9</accession>
<evidence type="ECO:0000313" key="2">
    <source>
        <dbReference type="Proteomes" id="UP001283361"/>
    </source>
</evidence>
<protein>
    <submittedName>
        <fullName evidence="1">Uncharacterized protein</fullName>
    </submittedName>
</protein>
<name>A0AAE0XQD9_9GAST</name>
<organism evidence="1 2">
    <name type="scientific">Elysia crispata</name>
    <name type="common">lettuce slug</name>
    <dbReference type="NCBI Taxonomy" id="231223"/>
    <lineage>
        <taxon>Eukaryota</taxon>
        <taxon>Metazoa</taxon>
        <taxon>Spiralia</taxon>
        <taxon>Lophotrochozoa</taxon>
        <taxon>Mollusca</taxon>
        <taxon>Gastropoda</taxon>
        <taxon>Heterobranchia</taxon>
        <taxon>Euthyneura</taxon>
        <taxon>Panpulmonata</taxon>
        <taxon>Sacoglossa</taxon>
        <taxon>Placobranchoidea</taxon>
        <taxon>Plakobranchidae</taxon>
        <taxon>Elysia</taxon>
    </lineage>
</organism>
<dbReference type="EMBL" id="JAWDGP010007846">
    <property type="protein sequence ID" value="KAK3703028.1"/>
    <property type="molecule type" value="Genomic_DNA"/>
</dbReference>
<proteinExistence type="predicted"/>